<evidence type="ECO:0000259" key="15">
    <source>
        <dbReference type="Pfam" id="PF23053"/>
    </source>
</evidence>
<dbReference type="Pfam" id="PF11977">
    <property type="entry name" value="RNase_Zc3h12a"/>
    <property type="match status" value="1"/>
</dbReference>
<feature type="region of interest" description="Disordered" evidence="11">
    <location>
        <begin position="417"/>
        <end position="528"/>
    </location>
</feature>
<comment type="caution">
    <text evidence="17">The sequence shown here is derived from an EMBL/GenBank/DDBJ whole genome shotgun (WGS) entry which is preliminary data.</text>
</comment>
<dbReference type="InterPro" id="IPR056629">
    <property type="entry name" value="KH_N4BP1_1st"/>
</dbReference>
<dbReference type="Pfam" id="PF23054">
    <property type="entry name" value="UBA_N4BP1_C"/>
    <property type="match status" value="1"/>
</dbReference>
<dbReference type="InterPro" id="IPR021869">
    <property type="entry name" value="RNase_Zc3h12_NYN"/>
</dbReference>
<dbReference type="InterPro" id="IPR056578">
    <property type="entry name" value="UBA_N4BP1_C"/>
</dbReference>
<feature type="compositionally biased region" description="Polar residues" evidence="11">
    <location>
        <begin position="472"/>
        <end position="484"/>
    </location>
</feature>
<dbReference type="InterPro" id="IPR051101">
    <property type="entry name" value="ZC3H12/N4BP1_RNase_Reg"/>
</dbReference>
<dbReference type="GO" id="GO:0005730">
    <property type="term" value="C:nucleolus"/>
    <property type="evidence" value="ECO:0007669"/>
    <property type="project" value="UniProtKB-SubCell"/>
</dbReference>
<dbReference type="Proteomes" id="UP000736164">
    <property type="component" value="Unassembled WGS sequence"/>
</dbReference>
<dbReference type="Pfam" id="PF23053">
    <property type="entry name" value="UBA_N4BP1"/>
    <property type="match status" value="1"/>
</dbReference>
<keyword evidence="18" id="KW-1185">Reference proteome</keyword>
<feature type="compositionally biased region" description="Basic and acidic residues" evidence="11">
    <location>
        <begin position="314"/>
        <end position="328"/>
    </location>
</feature>
<evidence type="ECO:0000256" key="11">
    <source>
        <dbReference type="SAM" id="MobiDB-lite"/>
    </source>
</evidence>
<feature type="compositionally biased region" description="Polar residues" evidence="11">
    <location>
        <begin position="426"/>
        <end position="441"/>
    </location>
</feature>
<keyword evidence="7" id="KW-0694">RNA-binding</keyword>
<feature type="region of interest" description="Disordered" evidence="11">
    <location>
        <begin position="305"/>
        <end position="340"/>
    </location>
</feature>
<keyword evidence="5" id="KW-0378">Hydrolase</keyword>
<feature type="domain" description="N4BP1 C-terminal UBA" evidence="16">
    <location>
        <begin position="798"/>
        <end position="842"/>
    </location>
</feature>
<evidence type="ECO:0000256" key="1">
    <source>
        <dbReference type="ARBA" id="ARBA00004322"/>
    </source>
</evidence>
<feature type="domain" description="RNase NYN" evidence="12">
    <location>
        <begin position="627"/>
        <end position="765"/>
    </location>
</feature>
<keyword evidence="6" id="KW-0391">Immunity</keyword>
<dbReference type="Gene3D" id="3.40.50.11980">
    <property type="match status" value="1"/>
</dbReference>
<evidence type="ECO:0000256" key="5">
    <source>
        <dbReference type="ARBA" id="ARBA00022801"/>
    </source>
</evidence>
<keyword evidence="3" id="KW-0399">Innate immunity</keyword>
<feature type="non-terminal residue" evidence="17">
    <location>
        <position position="1"/>
    </location>
</feature>
<evidence type="ECO:0000256" key="6">
    <source>
        <dbReference type="ARBA" id="ARBA00022859"/>
    </source>
</evidence>
<evidence type="ECO:0000256" key="7">
    <source>
        <dbReference type="ARBA" id="ARBA00022884"/>
    </source>
</evidence>
<evidence type="ECO:0000256" key="3">
    <source>
        <dbReference type="ARBA" id="ARBA00022588"/>
    </source>
</evidence>
<dbReference type="PANTHER" id="PTHR12876">
    <property type="entry name" value="N4BP1-RELATED"/>
    <property type="match status" value="1"/>
</dbReference>
<sequence>MSAARLPLGKRPAGEASCRGAPSAGRQQPEALTLDEFTAPEDRQEELRGVRPRVEQLFRVVFTIIGLLDPSAAHGSRAARLIWVQLRGTRADVARAKSKLAAAPAAPVPAGMASDGVLPAASLLLLALCDFPLMPAAEFQEYVKGLCNPELQEKESYPPDMHCIFVGARGLFLDCLVQDTSAEVQQFVKLFREKSTLPADKDSVVKRRFKSFVEAQADKYAMELLLLPSSLKEELLNLAHSATPPSPPDTTDARWQSAPHCSHQAEQERAQASTPVTELSNRILDTSFEERTACQEPVAGTVLNCRPSCKRRSSGSEERDTKRQFSEESREDGEDADDDCYVLGNQSEGAAIVVLDSSDQSDDPEVVSPETNFKCLVNFFKTMGYPQALVERVIQETGQGADTFVLLERIVGESQRAQAAQAASSPNNPCGSPELTSQQERGGSAPHKTRERVQGGNSSNPNVLMEWKSKENIQPSSNSISLRNPSGGGAPQGPAPKRSGAQPGPHAPGARKAEDGLSLRPASSSDPCCVGGSRGVVLASDKRAVSPSWDTAALSQTCAFEGDVRSASERHSCSCVPQADTSPEPRARAGFNPAAGCGLPVRRDEPGDVREAGRAWGPLGVRRRGRHGLHRFFSCRGIAIAVESFWKRGHRDITVFVPQWRMKKDPLTTEQHFLTQLEALRLLSFTPAREVCGQRIASHDDRFLLHLAERTGGIIVTNDNLKEFVSMSESWKEIIKKRLLQFTFVEDYFMIPDDPLGKNGPRLEEFLSKDFRYLCWGWCLLLNLVLAIQAFSYGELMRSVSETVELKRQLYDIFPDQKQRIDQILSDNPYMRDLNALSGLLLG</sequence>
<feature type="non-terminal residue" evidence="17">
    <location>
        <position position="843"/>
    </location>
</feature>
<dbReference type="GO" id="GO:0016605">
    <property type="term" value="C:PML body"/>
    <property type="evidence" value="ECO:0007669"/>
    <property type="project" value="UniProtKB-SubCell"/>
</dbReference>
<feature type="region of interest" description="Disordered" evidence="11">
    <location>
        <begin position="1"/>
        <end position="31"/>
    </location>
</feature>
<dbReference type="Pfam" id="PF23052">
    <property type="entry name" value="KH_N4BP1_2nd"/>
    <property type="match status" value="1"/>
</dbReference>
<reference evidence="17" key="1">
    <citation type="journal article" date="2021" name="Cell">
        <title>Tracing the genetic footprints of vertebrate landing in non-teleost ray-finned fishes.</title>
        <authorList>
            <person name="Bi X."/>
            <person name="Wang K."/>
            <person name="Yang L."/>
            <person name="Pan H."/>
            <person name="Jiang H."/>
            <person name="Wei Q."/>
            <person name="Fang M."/>
            <person name="Yu H."/>
            <person name="Zhu C."/>
            <person name="Cai Y."/>
            <person name="He Y."/>
            <person name="Gan X."/>
            <person name="Zeng H."/>
            <person name="Yu D."/>
            <person name="Zhu Y."/>
            <person name="Jiang H."/>
            <person name="Qiu Q."/>
            <person name="Yang H."/>
            <person name="Zhang Y.E."/>
            <person name="Wang W."/>
            <person name="Zhu M."/>
            <person name="He S."/>
            <person name="Zhang G."/>
        </authorList>
    </citation>
    <scope>NUCLEOTIDE SEQUENCE</scope>
    <source>
        <strain evidence="17">Allg_001</strain>
    </source>
</reference>
<evidence type="ECO:0000259" key="14">
    <source>
        <dbReference type="Pfam" id="PF23052"/>
    </source>
</evidence>
<dbReference type="GO" id="GO:0016787">
    <property type="term" value="F:hydrolase activity"/>
    <property type="evidence" value="ECO:0007669"/>
    <property type="project" value="UniProtKB-KW"/>
</dbReference>
<evidence type="ECO:0000256" key="4">
    <source>
        <dbReference type="ARBA" id="ARBA00022722"/>
    </source>
</evidence>
<dbReference type="GO" id="GO:0003723">
    <property type="term" value="F:RNA binding"/>
    <property type="evidence" value="ECO:0007669"/>
    <property type="project" value="UniProtKB-KW"/>
</dbReference>
<dbReference type="GO" id="GO:0045087">
    <property type="term" value="P:innate immune response"/>
    <property type="evidence" value="ECO:0007669"/>
    <property type="project" value="UniProtKB-KW"/>
</dbReference>
<evidence type="ECO:0000259" key="12">
    <source>
        <dbReference type="Pfam" id="PF11977"/>
    </source>
</evidence>
<evidence type="ECO:0000256" key="2">
    <source>
        <dbReference type="ARBA" id="ARBA00004604"/>
    </source>
</evidence>
<evidence type="ECO:0000313" key="18">
    <source>
        <dbReference type="Proteomes" id="UP000736164"/>
    </source>
</evidence>
<feature type="compositionally biased region" description="Acidic residues" evidence="11">
    <location>
        <begin position="329"/>
        <end position="340"/>
    </location>
</feature>
<comment type="similarity">
    <text evidence="9">Belongs to the N4BP1 family.</text>
</comment>
<evidence type="ECO:0000256" key="8">
    <source>
        <dbReference type="ARBA" id="ARBA00023242"/>
    </source>
</evidence>
<comment type="subcellular location">
    <subcellularLocation>
        <location evidence="1">Nucleus</location>
        <location evidence="1">PML body</location>
    </subcellularLocation>
    <subcellularLocation>
        <location evidence="2">Nucleus</location>
        <location evidence="2">Nucleolus</location>
    </subcellularLocation>
</comment>
<proteinExistence type="inferred from homology"/>
<evidence type="ECO:0000256" key="10">
    <source>
        <dbReference type="ARBA" id="ARBA00039336"/>
    </source>
</evidence>
<keyword evidence="4" id="KW-0540">Nuclease</keyword>
<feature type="domain" description="N4BP1 first type I KH-domain" evidence="13">
    <location>
        <begin position="35"/>
        <end position="98"/>
    </location>
</feature>
<dbReference type="Pfam" id="PF23050">
    <property type="entry name" value="KH_N4BP1_1st"/>
    <property type="match status" value="1"/>
</dbReference>
<accession>A0A8J7NWI5</accession>
<dbReference type="CDD" id="cd09032">
    <property type="entry name" value="KH-I_N4BP1_like_rpt1"/>
    <property type="match status" value="1"/>
</dbReference>
<evidence type="ECO:0000259" key="13">
    <source>
        <dbReference type="Pfam" id="PF23050"/>
    </source>
</evidence>
<dbReference type="InterPro" id="IPR056630">
    <property type="entry name" value="KH_N4BP1_2nd"/>
</dbReference>
<feature type="region of interest" description="Disordered" evidence="11">
    <location>
        <begin position="240"/>
        <end position="277"/>
    </location>
</feature>
<protein>
    <recommendedName>
        <fullName evidence="10">NEDD4-binding protein 1</fullName>
    </recommendedName>
</protein>
<keyword evidence="8" id="KW-0539">Nucleus</keyword>
<organism evidence="17 18">
    <name type="scientific">Atractosteus spatula</name>
    <name type="common">Alligator gar</name>
    <name type="synonym">Lepisosteus spatula</name>
    <dbReference type="NCBI Taxonomy" id="7917"/>
    <lineage>
        <taxon>Eukaryota</taxon>
        <taxon>Metazoa</taxon>
        <taxon>Chordata</taxon>
        <taxon>Craniata</taxon>
        <taxon>Vertebrata</taxon>
        <taxon>Euteleostomi</taxon>
        <taxon>Actinopterygii</taxon>
        <taxon>Neopterygii</taxon>
        <taxon>Holostei</taxon>
        <taxon>Semionotiformes</taxon>
        <taxon>Lepisosteidae</taxon>
        <taxon>Atractosteus</taxon>
    </lineage>
</organism>
<name>A0A8J7NWI5_ATRSP</name>
<dbReference type="GO" id="GO:0032435">
    <property type="term" value="P:negative regulation of proteasomal ubiquitin-dependent protein catabolic process"/>
    <property type="evidence" value="ECO:0007669"/>
    <property type="project" value="TreeGrafter"/>
</dbReference>
<dbReference type="GO" id="GO:0031397">
    <property type="term" value="P:negative regulation of protein ubiquitination"/>
    <property type="evidence" value="ECO:0007669"/>
    <property type="project" value="TreeGrafter"/>
</dbReference>
<gene>
    <name evidence="17" type="primary">N4bp1_0</name>
    <name evidence="17" type="ORF">GTO95_0009826</name>
</gene>
<dbReference type="PANTHER" id="PTHR12876:SF26">
    <property type="entry name" value="NEDD4-BINDING PROTEIN 1"/>
    <property type="match status" value="1"/>
</dbReference>
<evidence type="ECO:0000259" key="16">
    <source>
        <dbReference type="Pfam" id="PF23054"/>
    </source>
</evidence>
<dbReference type="EMBL" id="JAAWVO010053459">
    <property type="protein sequence ID" value="MBN3321062.1"/>
    <property type="molecule type" value="Genomic_DNA"/>
</dbReference>
<dbReference type="FunFam" id="3.40.50.11980:FF:000001">
    <property type="entry name" value="ZC3H12A isoform 1"/>
    <property type="match status" value="1"/>
</dbReference>
<feature type="domain" description="N4BP1 second type I KH-domain" evidence="14">
    <location>
        <begin position="149"/>
        <end position="185"/>
    </location>
</feature>
<feature type="domain" description="N4BP1 UBA-like" evidence="15">
    <location>
        <begin position="372"/>
        <end position="413"/>
    </location>
</feature>
<dbReference type="AlphaFoldDB" id="A0A8J7NWI5"/>
<dbReference type="GO" id="GO:0004518">
    <property type="term" value="F:nuclease activity"/>
    <property type="evidence" value="ECO:0007669"/>
    <property type="project" value="UniProtKB-KW"/>
</dbReference>
<evidence type="ECO:0000313" key="17">
    <source>
        <dbReference type="EMBL" id="MBN3321062.1"/>
    </source>
</evidence>
<dbReference type="InterPro" id="IPR056631">
    <property type="entry name" value="UBA_N4BP1"/>
</dbReference>
<evidence type="ECO:0000256" key="9">
    <source>
        <dbReference type="ARBA" id="ARBA00038274"/>
    </source>
</evidence>